<keyword evidence="2" id="KW-1185">Reference proteome</keyword>
<dbReference type="Proteomes" id="UP000293547">
    <property type="component" value="Unassembled WGS sequence"/>
</dbReference>
<name>A0ACB6F9L7_9PLEO</name>
<gene>
    <name evidence="1" type="ORF">AG0111_0g11046</name>
</gene>
<protein>
    <submittedName>
        <fullName evidence="1">Uncharacterized protein</fullName>
    </submittedName>
</protein>
<evidence type="ECO:0000313" key="2">
    <source>
        <dbReference type="Proteomes" id="UP000293547"/>
    </source>
</evidence>
<organism evidence="1 2">
    <name type="scientific">Alternaria gaisen</name>
    <dbReference type="NCBI Taxonomy" id="167740"/>
    <lineage>
        <taxon>Eukaryota</taxon>
        <taxon>Fungi</taxon>
        <taxon>Dikarya</taxon>
        <taxon>Ascomycota</taxon>
        <taxon>Pezizomycotina</taxon>
        <taxon>Dothideomycetes</taxon>
        <taxon>Pleosporomycetidae</taxon>
        <taxon>Pleosporales</taxon>
        <taxon>Pleosporineae</taxon>
        <taxon>Pleosporaceae</taxon>
        <taxon>Alternaria</taxon>
        <taxon>Alternaria sect. Alternaria</taxon>
    </lineage>
</organism>
<reference evidence="1 2" key="1">
    <citation type="journal article" date="2019" name="bioRxiv">
        <title>Genomics, evolutionary history and diagnostics of the Alternaria alternata species group including apple and Asian pear pathotypes.</title>
        <authorList>
            <person name="Armitage A.D."/>
            <person name="Cockerton H.M."/>
            <person name="Sreenivasaprasad S."/>
            <person name="Woodhall J.W."/>
            <person name="Lane C.R."/>
            <person name="Harrison R.J."/>
            <person name="Clarkson J.P."/>
        </authorList>
    </citation>
    <scope>NUCLEOTIDE SEQUENCE [LARGE SCALE GENOMIC DNA]</scope>
    <source>
        <strain evidence="1 2">FERA 650</strain>
    </source>
</reference>
<dbReference type="EMBL" id="PDWZ02000012">
    <property type="protein sequence ID" value="KAB2101003.1"/>
    <property type="molecule type" value="Genomic_DNA"/>
</dbReference>
<comment type="caution">
    <text evidence="1">The sequence shown here is derived from an EMBL/GenBank/DDBJ whole genome shotgun (WGS) entry which is preliminary data.</text>
</comment>
<proteinExistence type="predicted"/>
<sequence>MADWDVAGSYLTASPAARTPSQPISRRHIQEEIPHQSAPRADEVAGAFPRTLDRPLFALAGRPLRRSPALISRALGRALRRYCCTVTHYYFPASFAPVFTTTTSNIIVTTPAAAFTPTRSDSSPAPIATPAMIAPNPTNY</sequence>
<evidence type="ECO:0000313" key="1">
    <source>
        <dbReference type="EMBL" id="KAB2101003.1"/>
    </source>
</evidence>
<accession>A0ACB6F9L7</accession>